<keyword evidence="5" id="KW-0676">Redox-active center</keyword>
<dbReference type="InterPro" id="IPR012336">
    <property type="entry name" value="Thioredoxin-like_fold"/>
</dbReference>
<keyword evidence="2" id="KW-0732">Signal</keyword>
<dbReference type="PROSITE" id="PS51352">
    <property type="entry name" value="THIOREDOXIN_2"/>
    <property type="match status" value="1"/>
</dbReference>
<keyword evidence="8" id="KW-1185">Reference proteome</keyword>
<evidence type="ECO:0000256" key="1">
    <source>
        <dbReference type="ARBA" id="ARBA00005791"/>
    </source>
</evidence>
<keyword evidence="3" id="KW-0560">Oxidoreductase</keyword>
<dbReference type="Gene3D" id="3.40.30.10">
    <property type="entry name" value="Glutaredoxin"/>
    <property type="match status" value="1"/>
</dbReference>
<sequence length="221" mass="24721">MQNKNIKIAILVTLLVFAAVTAFVVINNNNANKDTVHSDQPSIEGQPTMGNVDAPVQVVEFGDFKCPACKRWGEEVYPQLVEDYIDNDKASFSYINVLFHGEESILASLAAESVFKADPDSYWAFHKKVFDEQPSVSHDGAWVTVEKMLEVAEATTNMDLQQLESELQEETMMEELNTDMALVEKFEVALTPSIMVNGTMLEDPFDYDAIKALIDEALEDE</sequence>
<dbReference type="PANTHER" id="PTHR13887:SF14">
    <property type="entry name" value="DISULFIDE BOND FORMATION PROTEIN D"/>
    <property type="match status" value="1"/>
</dbReference>
<evidence type="ECO:0000256" key="4">
    <source>
        <dbReference type="ARBA" id="ARBA00023157"/>
    </source>
</evidence>
<name>A0ABV3Q6V0_9BACL</name>
<protein>
    <submittedName>
        <fullName evidence="7">DsbA family protein</fullName>
    </submittedName>
</protein>
<feature type="domain" description="Thioredoxin" evidence="6">
    <location>
        <begin position="34"/>
        <end position="157"/>
    </location>
</feature>
<evidence type="ECO:0000313" key="7">
    <source>
        <dbReference type="EMBL" id="MEW9503073.1"/>
    </source>
</evidence>
<dbReference type="RefSeq" id="WP_367780562.1">
    <property type="nucleotide sequence ID" value="NZ_JBFMIA010000022.1"/>
</dbReference>
<evidence type="ECO:0000256" key="2">
    <source>
        <dbReference type="ARBA" id="ARBA00022729"/>
    </source>
</evidence>
<reference evidence="7 8" key="1">
    <citation type="journal article" date="1979" name="Int. J. Syst. Evol. Microbiol.">
        <title>Bacillus globisporus subsp. marinus subsp. nov.</title>
        <authorList>
            <person name="Liu H."/>
        </authorList>
    </citation>
    <scope>NUCLEOTIDE SEQUENCE [LARGE SCALE GENOMIC DNA]</scope>
    <source>
        <strain evidence="7 8">DSM 1297</strain>
    </source>
</reference>
<accession>A0ABV3Q6V0</accession>
<dbReference type="EMBL" id="JBFMIA010000022">
    <property type="protein sequence ID" value="MEW9503073.1"/>
    <property type="molecule type" value="Genomic_DNA"/>
</dbReference>
<keyword evidence="4" id="KW-1015">Disulfide bond</keyword>
<dbReference type="Proteomes" id="UP001556040">
    <property type="component" value="Unassembled WGS sequence"/>
</dbReference>
<dbReference type="InterPro" id="IPR036249">
    <property type="entry name" value="Thioredoxin-like_sf"/>
</dbReference>
<evidence type="ECO:0000259" key="6">
    <source>
        <dbReference type="PROSITE" id="PS51352"/>
    </source>
</evidence>
<evidence type="ECO:0000256" key="3">
    <source>
        <dbReference type="ARBA" id="ARBA00023002"/>
    </source>
</evidence>
<dbReference type="Pfam" id="PF13462">
    <property type="entry name" value="Thioredoxin_4"/>
    <property type="match status" value="1"/>
</dbReference>
<evidence type="ECO:0000313" key="8">
    <source>
        <dbReference type="Proteomes" id="UP001556040"/>
    </source>
</evidence>
<evidence type="ECO:0000256" key="5">
    <source>
        <dbReference type="ARBA" id="ARBA00023284"/>
    </source>
</evidence>
<organism evidence="7 8">
    <name type="scientific">Jeotgalibacillus marinus</name>
    <dbReference type="NCBI Taxonomy" id="86667"/>
    <lineage>
        <taxon>Bacteria</taxon>
        <taxon>Bacillati</taxon>
        <taxon>Bacillota</taxon>
        <taxon>Bacilli</taxon>
        <taxon>Bacillales</taxon>
        <taxon>Caryophanaceae</taxon>
        <taxon>Jeotgalibacillus</taxon>
    </lineage>
</organism>
<dbReference type="SUPFAM" id="SSF52833">
    <property type="entry name" value="Thioredoxin-like"/>
    <property type="match status" value="1"/>
</dbReference>
<comment type="similarity">
    <text evidence="1">Belongs to the thioredoxin family. DsbA subfamily.</text>
</comment>
<comment type="caution">
    <text evidence="7">The sequence shown here is derived from an EMBL/GenBank/DDBJ whole genome shotgun (WGS) entry which is preliminary data.</text>
</comment>
<proteinExistence type="inferred from homology"/>
<gene>
    <name evidence="7" type="ORF">AB1471_14895</name>
</gene>
<dbReference type="PANTHER" id="PTHR13887">
    <property type="entry name" value="GLUTATHIONE S-TRANSFERASE KAPPA"/>
    <property type="match status" value="1"/>
</dbReference>
<dbReference type="InterPro" id="IPR013766">
    <property type="entry name" value="Thioredoxin_domain"/>
</dbReference>